<dbReference type="OrthoDB" id="2121326at2759"/>
<protein>
    <recommendedName>
        <fullName evidence="2">PITH domain-containing protein</fullName>
    </recommendedName>
</protein>
<evidence type="ECO:0000313" key="3">
    <source>
        <dbReference type="EMBL" id="PRT53235.1"/>
    </source>
</evidence>
<dbReference type="Gene3D" id="2.60.120.470">
    <property type="entry name" value="PITH domain"/>
    <property type="match status" value="1"/>
</dbReference>
<dbReference type="RefSeq" id="XP_024663181.1">
    <property type="nucleotide sequence ID" value="XM_024807413.1"/>
</dbReference>
<dbReference type="GO" id="GO:0005737">
    <property type="term" value="C:cytoplasm"/>
    <property type="evidence" value="ECO:0007669"/>
    <property type="project" value="UniProtKB-ARBA"/>
</dbReference>
<accession>A0A2T0FE41</accession>
<dbReference type="Proteomes" id="UP000238350">
    <property type="component" value="Unassembled WGS sequence"/>
</dbReference>
<feature type="domain" description="PITH" evidence="2">
    <location>
        <begin position="1"/>
        <end position="172"/>
    </location>
</feature>
<dbReference type="AlphaFoldDB" id="A0A2T0FE41"/>
<dbReference type="SUPFAM" id="SSF49785">
    <property type="entry name" value="Galactose-binding domain-like"/>
    <property type="match status" value="1"/>
</dbReference>
<keyword evidence="1" id="KW-1015">Disulfide bond</keyword>
<evidence type="ECO:0000259" key="2">
    <source>
        <dbReference type="PROSITE" id="PS51532"/>
    </source>
</evidence>
<dbReference type="Pfam" id="PF06201">
    <property type="entry name" value="PITH"/>
    <property type="match status" value="1"/>
</dbReference>
<sequence length="172" mass="18768">MELPIPKGYESVNDAIEFSGVELLNAASSDPSAQARDLLGEGMTATESDADSQLLLYIPFMNNVQVASILLKVNEESQVPNRAKVWNSLPAALSFEDAESQKAPFDGAVSSVKEGWREIKLRFVLFQNVSSLLVFLDGEDPDTATVLERLVIVGRKGQTRAQAPLQSLEDED</sequence>
<evidence type="ECO:0000256" key="1">
    <source>
        <dbReference type="ARBA" id="ARBA00023157"/>
    </source>
</evidence>
<dbReference type="PANTHER" id="PTHR46115">
    <property type="entry name" value="THIOREDOXIN-LIKE PROTEIN 1"/>
    <property type="match status" value="1"/>
</dbReference>
<name>A0A2T0FE41_9ASCO</name>
<dbReference type="STRING" id="45607.A0A2T0FE41"/>
<dbReference type="EMBL" id="NDIQ01000001">
    <property type="protein sequence ID" value="PRT53235.1"/>
    <property type="molecule type" value="Genomic_DNA"/>
</dbReference>
<comment type="caution">
    <text evidence="3">The sequence shown here is derived from an EMBL/GenBank/DDBJ whole genome shotgun (WGS) entry which is preliminary data.</text>
</comment>
<dbReference type="InterPro" id="IPR008979">
    <property type="entry name" value="Galactose-bd-like_sf"/>
</dbReference>
<dbReference type="PROSITE" id="PS51532">
    <property type="entry name" value="PITH"/>
    <property type="match status" value="1"/>
</dbReference>
<gene>
    <name evidence="3" type="ORF">B9G98_00855</name>
</gene>
<dbReference type="InterPro" id="IPR010400">
    <property type="entry name" value="PITH_dom"/>
</dbReference>
<proteinExistence type="predicted"/>
<dbReference type="InterPro" id="IPR037047">
    <property type="entry name" value="PITH_dom_sf"/>
</dbReference>
<reference evidence="3 4" key="1">
    <citation type="submission" date="2017-04" db="EMBL/GenBank/DDBJ databases">
        <title>Genome sequencing of [Candida] sorbophila.</title>
        <authorList>
            <person name="Ahn J.O."/>
        </authorList>
    </citation>
    <scope>NUCLEOTIDE SEQUENCE [LARGE SCALE GENOMIC DNA]</scope>
    <source>
        <strain evidence="3 4">DS02</strain>
    </source>
</reference>
<keyword evidence="4" id="KW-1185">Reference proteome</keyword>
<organism evidence="3 4">
    <name type="scientific">Wickerhamiella sorbophila</name>
    <dbReference type="NCBI Taxonomy" id="45607"/>
    <lineage>
        <taxon>Eukaryota</taxon>
        <taxon>Fungi</taxon>
        <taxon>Dikarya</taxon>
        <taxon>Ascomycota</taxon>
        <taxon>Saccharomycotina</taxon>
        <taxon>Dipodascomycetes</taxon>
        <taxon>Dipodascales</taxon>
        <taxon>Trichomonascaceae</taxon>
        <taxon>Wickerhamiella</taxon>
    </lineage>
</organism>
<dbReference type="GeneID" id="36514604"/>
<evidence type="ECO:0000313" key="4">
    <source>
        <dbReference type="Proteomes" id="UP000238350"/>
    </source>
</evidence>